<dbReference type="VEuPathDB" id="FungiDB:VP01_527g1"/>
<evidence type="ECO:0000256" key="1">
    <source>
        <dbReference type="SAM" id="MobiDB-lite"/>
    </source>
</evidence>
<name>A0A0L6UKB9_9BASI</name>
<feature type="region of interest" description="Disordered" evidence="1">
    <location>
        <begin position="539"/>
        <end position="580"/>
    </location>
</feature>
<feature type="compositionally biased region" description="Low complexity" evidence="1">
    <location>
        <begin position="415"/>
        <end position="428"/>
    </location>
</feature>
<protein>
    <submittedName>
        <fullName evidence="2">Uncharacterized protein</fullName>
    </submittedName>
</protein>
<dbReference type="STRING" id="27349.A0A0L6UKB9"/>
<dbReference type="AlphaFoldDB" id="A0A0L6UKB9"/>
<feature type="region of interest" description="Disordered" evidence="1">
    <location>
        <begin position="286"/>
        <end position="320"/>
    </location>
</feature>
<gene>
    <name evidence="2" type="ORF">VP01_527g1</name>
</gene>
<feature type="region of interest" description="Disordered" evidence="1">
    <location>
        <begin position="379"/>
        <end position="496"/>
    </location>
</feature>
<dbReference type="EMBL" id="LAVV01010475">
    <property type="protein sequence ID" value="KNZ48981.1"/>
    <property type="molecule type" value="Genomic_DNA"/>
</dbReference>
<comment type="caution">
    <text evidence="2">The sequence shown here is derived from an EMBL/GenBank/DDBJ whole genome shotgun (WGS) entry which is preliminary data.</text>
</comment>
<feature type="region of interest" description="Disordered" evidence="1">
    <location>
        <begin position="618"/>
        <end position="653"/>
    </location>
</feature>
<feature type="region of interest" description="Disordered" evidence="1">
    <location>
        <begin position="35"/>
        <end position="61"/>
    </location>
</feature>
<feature type="compositionally biased region" description="Polar residues" evidence="1">
    <location>
        <begin position="539"/>
        <end position="554"/>
    </location>
</feature>
<feature type="compositionally biased region" description="Polar residues" evidence="1">
    <location>
        <begin position="429"/>
        <end position="454"/>
    </location>
</feature>
<keyword evidence="3" id="KW-1185">Reference proteome</keyword>
<accession>A0A0L6UKB9</accession>
<feature type="compositionally biased region" description="Polar residues" evidence="1">
    <location>
        <begin position="396"/>
        <end position="405"/>
    </location>
</feature>
<feature type="compositionally biased region" description="Polar residues" evidence="1">
    <location>
        <begin position="41"/>
        <end position="60"/>
    </location>
</feature>
<evidence type="ECO:0000313" key="2">
    <source>
        <dbReference type="EMBL" id="KNZ48981.1"/>
    </source>
</evidence>
<proteinExistence type="predicted"/>
<feature type="compositionally biased region" description="Low complexity" evidence="1">
    <location>
        <begin position="558"/>
        <end position="568"/>
    </location>
</feature>
<sequence>MGFLLPIALAKLLFYSLTLWNSFKALKIPKQRRKIPPPVLNRSQNPIQTPSSPDPLTQAQRARRTRIKEMTKLCLVWAVWTHSKRFLDWIAWAIPWYDELNFAFLIWLILMGPSAADTVFRYTIERMAKPYEKSFDSVLGTTHDALQIIMYLITCGPKTMNLKWQSWKARQFNKSLLSSTNNHQSRLPVLNRHQHHFQSSKLKSTTIPSDRGAQDAVASTSAASTYLLVPEKKRTLSRTLSAGYKRAVSNSRPKPFLGEPGLYSTRSVSTNRAVYPFGVRASGSSFDTSVSNQPLELASKPNKQSSNYRSPHHQDSKHLPDHEEEINSIIIHDDSIISPNESVHVPSNSIYGPPVQLSRQKRARNMNDELDALALRKAKKALRRASTKPTEKPRSLNPQNPSLQVVPSPIQPEHSTVTSSSIMSSESIPLTNQPATEDSGDHTQANNMTWQPLPSNAVLPLPDPAVSPSQVPAPTGQRRLHDPNEPLPLSKSLKTKQYPNCMPTHHHEMREQALDSVRSLVSTDSLPSLNQSTGRLAYLKSSTNPKPSAFTATHTNKKTSSSSPSKSKPLTRKRPISGKVGLQKVAMAAKKFDLLHSSPGSPSSCLKTSELACFASSMDTEGSVDDGPNPSSRVPLIPQLDNDPVAQASGQDVDLLSSQQASHILHPSSTSAFNID</sequence>
<dbReference type="OrthoDB" id="434647at2759"/>
<evidence type="ECO:0000313" key="3">
    <source>
        <dbReference type="Proteomes" id="UP000037035"/>
    </source>
</evidence>
<reference evidence="2 3" key="1">
    <citation type="submission" date="2015-08" db="EMBL/GenBank/DDBJ databases">
        <title>Next Generation Sequencing and Analysis of the Genome of Puccinia sorghi L Schw, the Causal Agent of Maize Common Rust.</title>
        <authorList>
            <person name="Rochi L."/>
            <person name="Burguener G."/>
            <person name="Darino M."/>
            <person name="Turjanski A."/>
            <person name="Kreff E."/>
            <person name="Dieguez M.J."/>
            <person name="Sacco F."/>
        </authorList>
    </citation>
    <scope>NUCLEOTIDE SEQUENCE [LARGE SCALE GENOMIC DNA]</scope>
    <source>
        <strain evidence="2 3">RO10H11247</strain>
    </source>
</reference>
<organism evidence="2 3">
    <name type="scientific">Puccinia sorghi</name>
    <dbReference type="NCBI Taxonomy" id="27349"/>
    <lineage>
        <taxon>Eukaryota</taxon>
        <taxon>Fungi</taxon>
        <taxon>Dikarya</taxon>
        <taxon>Basidiomycota</taxon>
        <taxon>Pucciniomycotina</taxon>
        <taxon>Pucciniomycetes</taxon>
        <taxon>Pucciniales</taxon>
        <taxon>Pucciniaceae</taxon>
        <taxon>Puccinia</taxon>
    </lineage>
</organism>
<dbReference type="Proteomes" id="UP000037035">
    <property type="component" value="Unassembled WGS sequence"/>
</dbReference>